<feature type="region of interest" description="Disordered" evidence="1">
    <location>
        <begin position="1"/>
        <end position="69"/>
    </location>
</feature>
<protein>
    <submittedName>
        <fullName evidence="2">Uncharacterized protein</fullName>
    </submittedName>
</protein>
<comment type="caution">
    <text evidence="2">The sequence shown here is derived from an EMBL/GenBank/DDBJ whole genome shotgun (WGS) entry which is preliminary data.</text>
</comment>
<reference evidence="2 3" key="1">
    <citation type="journal article" date="2020" name="Nature">
        <title>Six reference-quality genomes reveal evolution of bat adaptations.</title>
        <authorList>
            <person name="Jebb D."/>
            <person name="Huang Z."/>
            <person name="Pippel M."/>
            <person name="Hughes G.M."/>
            <person name="Lavrichenko K."/>
            <person name="Devanna P."/>
            <person name="Winkler S."/>
            <person name="Jermiin L.S."/>
            <person name="Skirmuntt E.C."/>
            <person name="Katzourakis A."/>
            <person name="Burkitt-Gray L."/>
            <person name="Ray D.A."/>
            <person name="Sullivan K.A.M."/>
            <person name="Roscito J.G."/>
            <person name="Kirilenko B.M."/>
            <person name="Davalos L.M."/>
            <person name="Corthals A.P."/>
            <person name="Power M.L."/>
            <person name="Jones G."/>
            <person name="Ransome R.D."/>
            <person name="Dechmann D.K.N."/>
            <person name="Locatelli A.G."/>
            <person name="Puechmaille S.J."/>
            <person name="Fedrigo O."/>
            <person name="Jarvis E.D."/>
            <person name="Hiller M."/>
            <person name="Vernes S.C."/>
            <person name="Myers E.W."/>
            <person name="Teeling E.C."/>
        </authorList>
    </citation>
    <scope>NUCLEOTIDE SEQUENCE [LARGE SCALE GENOMIC DNA]</scope>
    <source>
        <strain evidence="2">MRouAeg1</strain>
        <tissue evidence="2">Muscle</tissue>
    </source>
</reference>
<evidence type="ECO:0000256" key="1">
    <source>
        <dbReference type="SAM" id="MobiDB-lite"/>
    </source>
</evidence>
<evidence type="ECO:0000313" key="3">
    <source>
        <dbReference type="Proteomes" id="UP000593571"/>
    </source>
</evidence>
<dbReference type="Proteomes" id="UP000593571">
    <property type="component" value="Unassembled WGS sequence"/>
</dbReference>
<dbReference type="EMBL" id="JACASE010000008">
    <property type="protein sequence ID" value="KAF6441305.1"/>
    <property type="molecule type" value="Genomic_DNA"/>
</dbReference>
<name>A0A7J8F135_ROUAE</name>
<dbReference type="AlphaFoldDB" id="A0A7J8F135"/>
<feature type="compositionally biased region" description="Basic and acidic residues" evidence="1">
    <location>
        <begin position="34"/>
        <end position="49"/>
    </location>
</feature>
<feature type="region of interest" description="Disordered" evidence="1">
    <location>
        <begin position="95"/>
        <end position="160"/>
    </location>
</feature>
<sequence>MSLAVRGSSGDRKWIKGETGQEVGHTLPPGATDVETRHPQENGRPEFPDAARVAAGPRTPKHAPRDPLLGLTCDLFGRRAVAGVAREDEVTLGSVALTPTGSTDAHSEGRHMRTRARTGDRAAGPGRAVTTGGWGSPRPQEEAARGTPVSQPCPRVRLSL</sequence>
<keyword evidence="3" id="KW-1185">Reference proteome</keyword>
<organism evidence="2 3">
    <name type="scientific">Rousettus aegyptiacus</name>
    <name type="common">Egyptian fruit bat</name>
    <name type="synonym">Pteropus aegyptiacus</name>
    <dbReference type="NCBI Taxonomy" id="9407"/>
    <lineage>
        <taxon>Eukaryota</taxon>
        <taxon>Metazoa</taxon>
        <taxon>Chordata</taxon>
        <taxon>Craniata</taxon>
        <taxon>Vertebrata</taxon>
        <taxon>Euteleostomi</taxon>
        <taxon>Mammalia</taxon>
        <taxon>Eutheria</taxon>
        <taxon>Laurasiatheria</taxon>
        <taxon>Chiroptera</taxon>
        <taxon>Yinpterochiroptera</taxon>
        <taxon>Pteropodoidea</taxon>
        <taxon>Pteropodidae</taxon>
        <taxon>Rousettinae</taxon>
        <taxon>Rousettus</taxon>
    </lineage>
</organism>
<accession>A0A7J8F135</accession>
<proteinExistence type="predicted"/>
<evidence type="ECO:0000313" key="2">
    <source>
        <dbReference type="EMBL" id="KAF6441305.1"/>
    </source>
</evidence>
<gene>
    <name evidence="2" type="ORF">HJG63_012445</name>
</gene>